<sequence>MTGEDLLLPRKRRSPVSQGPQPGGRLPLTWFKNDYIHKIPMTSMELRPVPKHGYPGRTYKFYQGLEVPYPFGYGLNYTKFLYKTGTNGTASRWWHSRGCPCGWGAGVAPQTCGSRFLWLQWRWMKAVNLMMPLLMDQRSMQVQIQASTEPTFSPLQAEAHALVLAARVTQLLQISQPTFLTDNLSLAKAAASKNVLADAIPWELYFMLYTVTELNEVGTMGAFPRSKKEKTAYSVVQSGVSTVLIDKGAGSSVSFPVKIKFTL</sequence>
<reference evidence="1" key="1">
    <citation type="submission" date="2015-06" db="UniProtKB">
        <authorList>
            <consortium name="EnsemblPlants"/>
        </authorList>
    </citation>
    <scope>IDENTIFICATION</scope>
</reference>
<dbReference type="PANTHER" id="PTHR42721:SF46">
    <property type="entry name" value="GLYCOSYL HYDROLASE FAMILY 3 C TERMINAL DOMAIN CONTAINING PROTEIN"/>
    <property type="match status" value="1"/>
</dbReference>
<protein>
    <submittedName>
        <fullName evidence="1">Putative beta-D-xylosidase 2</fullName>
    </submittedName>
</protein>
<dbReference type="GO" id="GO:0046556">
    <property type="term" value="F:alpha-L-arabinofuranosidase activity"/>
    <property type="evidence" value="ECO:0007669"/>
    <property type="project" value="TreeGrafter"/>
</dbReference>
<dbReference type="GO" id="GO:0045493">
    <property type="term" value="P:xylan catabolic process"/>
    <property type="evidence" value="ECO:0007669"/>
    <property type="project" value="InterPro"/>
</dbReference>
<organism evidence="1">
    <name type="scientific">Aegilops tauschii</name>
    <name type="common">Tausch's goatgrass</name>
    <name type="synonym">Aegilops squarrosa</name>
    <dbReference type="NCBI Taxonomy" id="37682"/>
    <lineage>
        <taxon>Eukaryota</taxon>
        <taxon>Viridiplantae</taxon>
        <taxon>Streptophyta</taxon>
        <taxon>Embryophyta</taxon>
        <taxon>Tracheophyta</taxon>
        <taxon>Spermatophyta</taxon>
        <taxon>Magnoliopsida</taxon>
        <taxon>Liliopsida</taxon>
        <taxon>Poales</taxon>
        <taxon>Poaceae</taxon>
        <taxon>BOP clade</taxon>
        <taxon>Pooideae</taxon>
        <taxon>Triticodae</taxon>
        <taxon>Triticeae</taxon>
        <taxon>Triticinae</taxon>
        <taxon>Aegilops</taxon>
    </lineage>
</organism>
<dbReference type="EnsemblPlants" id="EMT00259">
    <property type="protein sequence ID" value="EMT00259"/>
    <property type="gene ID" value="F775_01338"/>
</dbReference>
<evidence type="ECO:0000313" key="1">
    <source>
        <dbReference type="EnsemblPlants" id="EMT00259"/>
    </source>
</evidence>
<dbReference type="InterPro" id="IPR036881">
    <property type="entry name" value="Glyco_hydro_3_C_sf"/>
</dbReference>
<name>N1QRP3_AEGTA</name>
<dbReference type="PANTHER" id="PTHR42721">
    <property type="entry name" value="SUGAR HYDROLASE-RELATED"/>
    <property type="match status" value="1"/>
</dbReference>
<dbReference type="GO" id="GO:0031222">
    <property type="term" value="P:arabinan catabolic process"/>
    <property type="evidence" value="ECO:0007669"/>
    <property type="project" value="TreeGrafter"/>
</dbReference>
<proteinExistence type="predicted"/>
<dbReference type="Gene3D" id="3.40.50.1700">
    <property type="entry name" value="Glycoside hydrolase family 3 C-terminal domain"/>
    <property type="match status" value="1"/>
</dbReference>
<dbReference type="InterPro" id="IPR044993">
    <property type="entry name" value="BXL"/>
</dbReference>
<dbReference type="SUPFAM" id="SSF52279">
    <property type="entry name" value="Beta-D-glucan exohydrolase, C-terminal domain"/>
    <property type="match status" value="1"/>
</dbReference>
<accession>N1QRP3</accession>
<dbReference type="GO" id="GO:0009044">
    <property type="term" value="F:xylan 1,4-beta-xylosidase activity"/>
    <property type="evidence" value="ECO:0007669"/>
    <property type="project" value="InterPro"/>
</dbReference>
<dbReference type="AlphaFoldDB" id="N1QRP3"/>